<sequence length="173" mass="18511">MKPSLLPLILLLLTVLGASLLVPVHAEAPRHQAGLVVRLNAAEVITRCVSFHEAQISGATLLQRSGLELEVLESPGMGLFVCGIAGVGCAVSNCMCAYPEATWGYWLRQESGWRSSPVGASGRTVRPGDVDGWVWGRPNGSSAGPLPDVSFGQICAPEEAEAQWRVWLPLVRR</sequence>
<evidence type="ECO:0000313" key="1">
    <source>
        <dbReference type="EMBL" id="PDW04985.1"/>
    </source>
</evidence>
<organism evidence="1 2">
    <name type="scientific">Candidatus Viridilinea mediisalina</name>
    <dbReference type="NCBI Taxonomy" id="2024553"/>
    <lineage>
        <taxon>Bacteria</taxon>
        <taxon>Bacillati</taxon>
        <taxon>Chloroflexota</taxon>
        <taxon>Chloroflexia</taxon>
        <taxon>Chloroflexales</taxon>
        <taxon>Chloroflexineae</taxon>
        <taxon>Oscillochloridaceae</taxon>
        <taxon>Candidatus Viridilinea</taxon>
    </lineage>
</organism>
<gene>
    <name evidence="1" type="ORF">CJ255_00990</name>
</gene>
<evidence type="ECO:0000313" key="2">
    <source>
        <dbReference type="Proteomes" id="UP000220527"/>
    </source>
</evidence>
<protein>
    <submittedName>
        <fullName evidence="1">Uncharacterized protein</fullName>
    </submittedName>
</protein>
<dbReference type="EMBL" id="NQWI01000002">
    <property type="protein sequence ID" value="PDW04985.1"/>
    <property type="molecule type" value="Genomic_DNA"/>
</dbReference>
<accession>A0A2A6RPX6</accession>
<dbReference type="Proteomes" id="UP000220527">
    <property type="component" value="Unassembled WGS sequence"/>
</dbReference>
<dbReference type="AlphaFoldDB" id="A0A2A6RPX6"/>
<dbReference type="RefSeq" id="WP_097642223.1">
    <property type="nucleotide sequence ID" value="NZ_NQWI01000002.1"/>
</dbReference>
<proteinExistence type="predicted"/>
<name>A0A2A6RPX6_9CHLR</name>
<dbReference type="OrthoDB" id="166731at2"/>
<keyword evidence="2" id="KW-1185">Reference proteome</keyword>
<reference evidence="2" key="1">
    <citation type="submission" date="2017-08" db="EMBL/GenBank/DDBJ databases">
        <authorList>
            <person name="Grouzdev D.S."/>
            <person name="Gaisin V.A."/>
            <person name="Rysina M.S."/>
            <person name="Gorlenko V.M."/>
        </authorList>
    </citation>
    <scope>NUCLEOTIDE SEQUENCE [LARGE SCALE GENOMIC DNA]</scope>
    <source>
        <strain evidence="2">Kir15-3F</strain>
    </source>
</reference>
<comment type="caution">
    <text evidence="1">The sequence shown here is derived from an EMBL/GenBank/DDBJ whole genome shotgun (WGS) entry which is preliminary data.</text>
</comment>